<feature type="compositionally biased region" description="Low complexity" evidence="1">
    <location>
        <begin position="27"/>
        <end position="43"/>
    </location>
</feature>
<sequence>MTCVAREPTAHSISNTDASKTGEATISTRASAPSPNAARCAAATPNRPACVTATPLGVPVEPDVKITYAALSTPSGAGRSASVMRSALRPDRSTSSTRSTGRAPAPATSPLPQANTHTAATASSTVATRSAGWA</sequence>
<feature type="compositionally biased region" description="Low complexity" evidence="1">
    <location>
        <begin position="93"/>
        <end position="102"/>
    </location>
</feature>
<feature type="region of interest" description="Disordered" evidence="1">
    <location>
        <begin position="1"/>
        <end position="43"/>
    </location>
</feature>
<gene>
    <name evidence="2" type="ORF">MTIM_32130</name>
</gene>
<evidence type="ECO:0000256" key="1">
    <source>
        <dbReference type="SAM" id="MobiDB-lite"/>
    </source>
</evidence>
<dbReference type="Proteomes" id="UP000465301">
    <property type="component" value="Unassembled WGS sequence"/>
</dbReference>
<reference evidence="2 3" key="1">
    <citation type="journal article" date="2019" name="Emerg. Microbes Infect.">
        <title>Comprehensive subspecies identification of 175 nontuberculous mycobacteria species based on 7547 genomic profiles.</title>
        <authorList>
            <person name="Matsumoto Y."/>
            <person name="Kinjo T."/>
            <person name="Motooka D."/>
            <person name="Nabeya D."/>
            <person name="Jung N."/>
            <person name="Uechi K."/>
            <person name="Horii T."/>
            <person name="Iida T."/>
            <person name="Fujita J."/>
            <person name="Nakamura S."/>
        </authorList>
    </citation>
    <scope>NUCLEOTIDE SEQUENCE [LARGE SCALE GENOMIC DNA]</scope>
    <source>
        <strain evidence="2 3">JCM 30726</strain>
    </source>
</reference>
<evidence type="ECO:0000313" key="3">
    <source>
        <dbReference type="Proteomes" id="UP000465301"/>
    </source>
</evidence>
<dbReference type="EMBL" id="BLLA01000001">
    <property type="protein sequence ID" value="GFG97334.1"/>
    <property type="molecule type" value="Genomic_DNA"/>
</dbReference>
<keyword evidence="3" id="KW-1185">Reference proteome</keyword>
<accession>A0A7I9Z8N7</accession>
<evidence type="ECO:0000313" key="2">
    <source>
        <dbReference type="EMBL" id="GFG97334.1"/>
    </source>
</evidence>
<proteinExistence type="predicted"/>
<name>A0A7I9Z8N7_9MYCO</name>
<comment type="caution">
    <text evidence="2">The sequence shown here is derived from an EMBL/GenBank/DDBJ whole genome shotgun (WGS) entry which is preliminary data.</text>
</comment>
<protein>
    <submittedName>
        <fullName evidence="2">Uncharacterized protein</fullName>
    </submittedName>
</protein>
<organism evidence="2 3">
    <name type="scientific">Mycobacterium timonense</name>
    <dbReference type="NCBI Taxonomy" id="701043"/>
    <lineage>
        <taxon>Bacteria</taxon>
        <taxon>Bacillati</taxon>
        <taxon>Actinomycetota</taxon>
        <taxon>Actinomycetes</taxon>
        <taxon>Mycobacteriales</taxon>
        <taxon>Mycobacteriaceae</taxon>
        <taxon>Mycobacterium</taxon>
        <taxon>Mycobacterium avium complex (MAC)</taxon>
    </lineage>
</organism>
<feature type="region of interest" description="Disordered" evidence="1">
    <location>
        <begin position="73"/>
        <end position="134"/>
    </location>
</feature>
<feature type="compositionally biased region" description="Polar residues" evidence="1">
    <location>
        <begin position="11"/>
        <end position="26"/>
    </location>
</feature>
<dbReference type="AlphaFoldDB" id="A0A7I9Z8N7"/>
<feature type="compositionally biased region" description="Low complexity" evidence="1">
    <location>
        <begin position="114"/>
        <end position="134"/>
    </location>
</feature>